<gene>
    <name evidence="2" type="ORF">UFOVP84_49</name>
</gene>
<name>A0A6J5L576_9CAUD</name>
<organism evidence="2">
    <name type="scientific">uncultured Caudovirales phage</name>
    <dbReference type="NCBI Taxonomy" id="2100421"/>
    <lineage>
        <taxon>Viruses</taxon>
        <taxon>Duplodnaviria</taxon>
        <taxon>Heunggongvirae</taxon>
        <taxon>Uroviricota</taxon>
        <taxon>Caudoviricetes</taxon>
        <taxon>Peduoviridae</taxon>
        <taxon>Maltschvirus</taxon>
        <taxon>Maltschvirus maltsch</taxon>
    </lineage>
</organism>
<evidence type="ECO:0000313" key="2">
    <source>
        <dbReference type="EMBL" id="CAB4127069.1"/>
    </source>
</evidence>
<dbReference type="EMBL" id="LR796208">
    <property type="protein sequence ID" value="CAB4127069.1"/>
    <property type="molecule type" value="Genomic_DNA"/>
</dbReference>
<dbReference type="SUPFAM" id="SSF64496">
    <property type="entry name" value="DNA-binding domain of intron-encoded endonucleases"/>
    <property type="match status" value="1"/>
</dbReference>
<accession>A0A6J5L576</accession>
<dbReference type="InterPro" id="IPR000305">
    <property type="entry name" value="GIY-YIG_endonuc"/>
</dbReference>
<feature type="domain" description="GIY-YIG" evidence="1">
    <location>
        <begin position="19"/>
        <end position="116"/>
    </location>
</feature>
<reference evidence="2" key="1">
    <citation type="submission" date="2020-04" db="EMBL/GenBank/DDBJ databases">
        <authorList>
            <person name="Chiriac C."/>
            <person name="Salcher M."/>
            <person name="Ghai R."/>
            <person name="Kavagutti S V."/>
        </authorList>
    </citation>
    <scope>NUCLEOTIDE SEQUENCE</scope>
</reference>
<sequence length="235" mass="26934">MTSKDIYTHDKTRKYDETEKYYVYFLCDPSKPGKNLGDYYLPYEPFYCGKGTLSRINSKKNKAVNDKITSMINKGVEVEYIQIGAFNEETAFDLEKYFVQYFGRRDTMDYGSLLNLRDGGDGGRNPSLETREKLRASHLGQLPNIGSFKKGQIPWNKGLKMSEECNKKNSESIKKTYENGRTIWNAGKSYRLGSKSSNSKSVIIDGTLYNSIIEASDNTGLSLYLIKKRYLKEEK</sequence>
<proteinExistence type="predicted"/>
<evidence type="ECO:0000259" key="1">
    <source>
        <dbReference type="PROSITE" id="PS50164"/>
    </source>
</evidence>
<dbReference type="PROSITE" id="PS50164">
    <property type="entry name" value="GIY_YIG"/>
    <property type="match status" value="1"/>
</dbReference>
<protein>
    <recommendedName>
        <fullName evidence="1">GIY-YIG domain-containing protein</fullName>
    </recommendedName>
</protein>